<feature type="compositionally biased region" description="Basic residues" evidence="1">
    <location>
        <begin position="82"/>
        <end position="97"/>
    </location>
</feature>
<evidence type="ECO:0000256" key="1">
    <source>
        <dbReference type="SAM" id="MobiDB-lite"/>
    </source>
</evidence>
<evidence type="ECO:0000313" key="4">
    <source>
        <dbReference type="Proteomes" id="UP001321473"/>
    </source>
</evidence>
<dbReference type="AlphaFoldDB" id="A0AAQ4FNA7"/>
<evidence type="ECO:0000256" key="2">
    <source>
        <dbReference type="SAM" id="Phobius"/>
    </source>
</evidence>
<gene>
    <name evidence="3" type="ORF">V5799_022017</name>
</gene>
<name>A0AAQ4FNA7_AMBAM</name>
<comment type="caution">
    <text evidence="3">The sequence shown here is derived from an EMBL/GenBank/DDBJ whole genome shotgun (WGS) entry which is preliminary data.</text>
</comment>
<dbReference type="EMBL" id="JARKHS020001072">
    <property type="protein sequence ID" value="KAK8788205.1"/>
    <property type="molecule type" value="Genomic_DNA"/>
</dbReference>
<sequence>MAPFWLLEDICHYFPRCQEDYGDPRGGAGRPSTRVVPSTLQFLRQPHYALATLCIVVVFALTFATIKTDVYVSIRHESRGYARSHRSAAKPHPRRRRSDVSASQPTSLSCAWVNPPQQQLLARLHPWLRGPPGIVKIPQGFFSFPKGASSKALRFQTDHPPTSPPEGLAQLYGPAQVLQDQVLATGNATGEDPGGSRAEKCDSSSPKLTEDSYDDNTPSGYSPWTLLLPLASSTTPHCY</sequence>
<feature type="region of interest" description="Disordered" evidence="1">
    <location>
        <begin position="82"/>
        <end position="110"/>
    </location>
</feature>
<reference evidence="3 4" key="1">
    <citation type="journal article" date="2023" name="Arcadia Sci">
        <title>De novo assembly of a long-read Amblyomma americanum tick genome.</title>
        <authorList>
            <person name="Chou S."/>
            <person name="Poskanzer K.E."/>
            <person name="Rollins M."/>
            <person name="Thuy-Boun P.S."/>
        </authorList>
    </citation>
    <scope>NUCLEOTIDE SEQUENCE [LARGE SCALE GENOMIC DNA]</scope>
    <source>
        <strain evidence="3">F_SG_1</strain>
        <tissue evidence="3">Salivary glands</tissue>
    </source>
</reference>
<feature type="region of interest" description="Disordered" evidence="1">
    <location>
        <begin position="186"/>
        <end position="219"/>
    </location>
</feature>
<feature type="compositionally biased region" description="Polar residues" evidence="1">
    <location>
        <begin position="100"/>
        <end position="110"/>
    </location>
</feature>
<feature type="transmembrane region" description="Helical" evidence="2">
    <location>
        <begin position="47"/>
        <end position="66"/>
    </location>
</feature>
<accession>A0AAQ4FNA7</accession>
<evidence type="ECO:0000313" key="3">
    <source>
        <dbReference type="EMBL" id="KAK8788205.1"/>
    </source>
</evidence>
<keyword evidence="2" id="KW-0472">Membrane</keyword>
<keyword evidence="2" id="KW-1133">Transmembrane helix</keyword>
<keyword evidence="2" id="KW-0812">Transmembrane</keyword>
<dbReference type="Proteomes" id="UP001321473">
    <property type="component" value="Unassembled WGS sequence"/>
</dbReference>
<organism evidence="3 4">
    <name type="scientific">Amblyomma americanum</name>
    <name type="common">Lone star tick</name>
    <dbReference type="NCBI Taxonomy" id="6943"/>
    <lineage>
        <taxon>Eukaryota</taxon>
        <taxon>Metazoa</taxon>
        <taxon>Ecdysozoa</taxon>
        <taxon>Arthropoda</taxon>
        <taxon>Chelicerata</taxon>
        <taxon>Arachnida</taxon>
        <taxon>Acari</taxon>
        <taxon>Parasitiformes</taxon>
        <taxon>Ixodida</taxon>
        <taxon>Ixodoidea</taxon>
        <taxon>Ixodidae</taxon>
        <taxon>Amblyomminae</taxon>
        <taxon>Amblyomma</taxon>
    </lineage>
</organism>
<keyword evidence="4" id="KW-1185">Reference proteome</keyword>
<protein>
    <submittedName>
        <fullName evidence="3">Uncharacterized protein</fullName>
    </submittedName>
</protein>
<proteinExistence type="predicted"/>